<feature type="transmembrane region" description="Helical" evidence="2">
    <location>
        <begin position="529"/>
        <end position="547"/>
    </location>
</feature>
<dbReference type="AlphaFoldDB" id="A0A9P6DIC3"/>
<comment type="caution">
    <text evidence="4">The sequence shown here is derived from an EMBL/GenBank/DDBJ whole genome shotgun (WGS) entry which is preliminary data.</text>
</comment>
<dbReference type="InterPro" id="IPR044926">
    <property type="entry name" value="RGS_subdomain_2"/>
</dbReference>
<evidence type="ECO:0000256" key="1">
    <source>
        <dbReference type="SAM" id="MobiDB-lite"/>
    </source>
</evidence>
<protein>
    <recommendedName>
        <fullName evidence="3">RGS domain-containing protein</fullName>
    </recommendedName>
</protein>
<dbReference type="PANTHER" id="PTHR39466">
    <property type="entry name" value="RGS DOMAIN-CONTAINING PROTEIN"/>
    <property type="match status" value="1"/>
</dbReference>
<keyword evidence="2" id="KW-0812">Transmembrane</keyword>
<proteinExistence type="predicted"/>
<sequence length="553" mass="61579">MAFDPAFIREILRNPPFLIQFHRRYSHTSLIQDYRRRFFTLSEIEKAYSPGPSDFQTPSSPSHADVERRALDSFTKLQCSHGRCQVSRHLNSLSPSISPNARSENVRLNRLTPLTTPLVPCSPTPSLPSSPATPNTTRRVSLIPLLSASPPSAFHLTSPSVAFTRPDPNNGNVPHGLDHNTLLSSQTGSHVGLHENHTSKCIHDKQPFRVECMRIVATFLQPGAVKELPLDGIIRDTVVRDLTSSTHPDVFLTAYEEIYQMIEHTSLPRFLAFSTTNINRPKQLFWYLCGVLFLLTSVASAVAIITMVPDSNSSNRAWRLFALPWAWLGSMQIYAASMGFCNQVWSRNGVQLHAWELSEADEESKLFVEKIISNATHDGSSDRHAPHTTLVITPHSRPNVHTQPRSRSSCHTDSTVNATTNNVSSSVTHSEPWASQSHEFDEPLTPYPLPPRGATSTLDSQTVSVVAPFLSLDHEDDKTSDQKAPSREIREVYPESHHGTLACPPIFGPERVVQDARIKAAHGRVMNSIWLVGFVYVLVFSAVIFSVPSRIRS</sequence>
<feature type="transmembrane region" description="Helical" evidence="2">
    <location>
        <begin position="284"/>
        <end position="308"/>
    </location>
</feature>
<evidence type="ECO:0000259" key="3">
    <source>
        <dbReference type="Pfam" id="PF00615"/>
    </source>
</evidence>
<feature type="transmembrane region" description="Helical" evidence="2">
    <location>
        <begin position="320"/>
        <end position="340"/>
    </location>
</feature>
<accession>A0A9P6DIC3</accession>
<dbReference type="InterPro" id="IPR016137">
    <property type="entry name" value="RGS"/>
</dbReference>
<dbReference type="PANTHER" id="PTHR39466:SF1">
    <property type="entry name" value="RGS DOMAIN-CONTAINING PROTEIN"/>
    <property type="match status" value="1"/>
</dbReference>
<evidence type="ECO:0000313" key="4">
    <source>
        <dbReference type="EMBL" id="KAF9498698.1"/>
    </source>
</evidence>
<dbReference type="Proteomes" id="UP000807025">
    <property type="component" value="Unassembled WGS sequence"/>
</dbReference>
<feature type="compositionally biased region" description="Low complexity" evidence="1">
    <location>
        <begin position="412"/>
        <end position="430"/>
    </location>
</feature>
<feature type="domain" description="RGS" evidence="3">
    <location>
        <begin position="204"/>
        <end position="271"/>
    </location>
</feature>
<feature type="compositionally biased region" description="Polar residues" evidence="1">
    <location>
        <begin position="399"/>
        <end position="411"/>
    </location>
</feature>
<dbReference type="Gene3D" id="1.10.167.10">
    <property type="entry name" value="Regulator of G-protein Signalling 4, domain 2"/>
    <property type="match status" value="1"/>
</dbReference>
<gene>
    <name evidence="4" type="ORF">BDN71DRAFT_1503764</name>
</gene>
<dbReference type="SUPFAM" id="SSF48097">
    <property type="entry name" value="Regulator of G-protein signaling, RGS"/>
    <property type="match status" value="1"/>
</dbReference>
<dbReference type="OrthoDB" id="3232309at2759"/>
<dbReference type="EMBL" id="MU154536">
    <property type="protein sequence ID" value="KAF9498698.1"/>
    <property type="molecule type" value="Genomic_DNA"/>
</dbReference>
<keyword evidence="2" id="KW-1133">Transmembrane helix</keyword>
<keyword evidence="5" id="KW-1185">Reference proteome</keyword>
<organism evidence="4 5">
    <name type="scientific">Pleurotus eryngii</name>
    <name type="common">Boletus of the steppes</name>
    <dbReference type="NCBI Taxonomy" id="5323"/>
    <lineage>
        <taxon>Eukaryota</taxon>
        <taxon>Fungi</taxon>
        <taxon>Dikarya</taxon>
        <taxon>Basidiomycota</taxon>
        <taxon>Agaricomycotina</taxon>
        <taxon>Agaricomycetes</taxon>
        <taxon>Agaricomycetidae</taxon>
        <taxon>Agaricales</taxon>
        <taxon>Pleurotineae</taxon>
        <taxon>Pleurotaceae</taxon>
        <taxon>Pleurotus</taxon>
    </lineage>
</organism>
<evidence type="ECO:0000313" key="5">
    <source>
        <dbReference type="Proteomes" id="UP000807025"/>
    </source>
</evidence>
<dbReference type="Pfam" id="PF00615">
    <property type="entry name" value="RGS"/>
    <property type="match status" value="1"/>
</dbReference>
<feature type="region of interest" description="Disordered" evidence="1">
    <location>
        <begin position="377"/>
        <end position="444"/>
    </location>
</feature>
<keyword evidence="2" id="KW-0472">Membrane</keyword>
<reference evidence="4" key="1">
    <citation type="submission" date="2020-11" db="EMBL/GenBank/DDBJ databases">
        <authorList>
            <consortium name="DOE Joint Genome Institute"/>
            <person name="Ahrendt S."/>
            <person name="Riley R."/>
            <person name="Andreopoulos W."/>
            <person name="Labutti K."/>
            <person name="Pangilinan J."/>
            <person name="Ruiz-Duenas F.J."/>
            <person name="Barrasa J.M."/>
            <person name="Sanchez-Garcia M."/>
            <person name="Camarero S."/>
            <person name="Miyauchi S."/>
            <person name="Serrano A."/>
            <person name="Linde D."/>
            <person name="Babiker R."/>
            <person name="Drula E."/>
            <person name="Ayuso-Fernandez I."/>
            <person name="Pacheco R."/>
            <person name="Padilla G."/>
            <person name="Ferreira P."/>
            <person name="Barriuso J."/>
            <person name="Kellner H."/>
            <person name="Castanera R."/>
            <person name="Alfaro M."/>
            <person name="Ramirez L."/>
            <person name="Pisabarro A.G."/>
            <person name="Kuo A."/>
            <person name="Tritt A."/>
            <person name="Lipzen A."/>
            <person name="He G."/>
            <person name="Yan M."/>
            <person name="Ng V."/>
            <person name="Cullen D."/>
            <person name="Martin F."/>
            <person name="Rosso M.-N."/>
            <person name="Henrissat B."/>
            <person name="Hibbett D."/>
            <person name="Martinez A.T."/>
            <person name="Grigoriev I.V."/>
        </authorList>
    </citation>
    <scope>NUCLEOTIDE SEQUENCE</scope>
    <source>
        <strain evidence="4">ATCC 90797</strain>
    </source>
</reference>
<dbReference type="InterPro" id="IPR036305">
    <property type="entry name" value="RGS_sf"/>
</dbReference>
<feature type="region of interest" description="Disordered" evidence="1">
    <location>
        <begin position="115"/>
        <end position="135"/>
    </location>
</feature>
<evidence type="ECO:0000256" key="2">
    <source>
        <dbReference type="SAM" id="Phobius"/>
    </source>
</evidence>
<name>A0A9P6DIC3_PLEER</name>